<keyword evidence="10" id="KW-0832">Ubl conjugation</keyword>
<evidence type="ECO:0000256" key="7">
    <source>
        <dbReference type="ARBA" id="ARBA00022741"/>
    </source>
</evidence>
<keyword evidence="8" id="KW-0418">Kinase</keyword>
<dbReference type="PROSITE" id="PS50011">
    <property type="entry name" value="PROTEIN_KINASE_DOM"/>
    <property type="match status" value="1"/>
</dbReference>
<dbReference type="PANTHER" id="PTHR24058">
    <property type="entry name" value="DUAL SPECIFICITY PROTEIN KINASE"/>
    <property type="match status" value="1"/>
</dbReference>
<dbReference type="EMBL" id="OC916125">
    <property type="protein sequence ID" value="CAD7643254.1"/>
    <property type="molecule type" value="Genomic_DNA"/>
</dbReference>
<evidence type="ECO:0000256" key="3">
    <source>
        <dbReference type="ARBA" id="ARBA00022499"/>
    </source>
</evidence>
<dbReference type="InterPro" id="IPR050494">
    <property type="entry name" value="Ser_Thr_dual-spec_kinase"/>
</dbReference>
<evidence type="ECO:0000256" key="14">
    <source>
        <dbReference type="ARBA" id="ARBA00047899"/>
    </source>
</evidence>
<keyword evidence="11" id="KW-0805">Transcription regulation</keyword>
<evidence type="ECO:0000256" key="6">
    <source>
        <dbReference type="ARBA" id="ARBA00022679"/>
    </source>
</evidence>
<reference evidence="20" key="1">
    <citation type="submission" date="2020-11" db="EMBL/GenBank/DDBJ databases">
        <authorList>
            <person name="Tran Van P."/>
        </authorList>
    </citation>
    <scope>NUCLEOTIDE SEQUENCE</scope>
</reference>
<feature type="region of interest" description="Disordered" evidence="18">
    <location>
        <begin position="138"/>
        <end position="218"/>
    </location>
</feature>
<protein>
    <recommendedName>
        <fullName evidence="2">non-specific serine/threonine protein kinase</fullName>
        <ecNumber evidence="2">2.7.11.1</ecNumber>
    </recommendedName>
</protein>
<evidence type="ECO:0000256" key="5">
    <source>
        <dbReference type="ARBA" id="ARBA00022553"/>
    </source>
</evidence>
<keyword evidence="6" id="KW-0808">Transferase</keyword>
<dbReference type="Proteomes" id="UP000728032">
    <property type="component" value="Unassembled WGS sequence"/>
</dbReference>
<name>A0A7R9LLP8_9ACAR</name>
<keyword evidence="9 17" id="KW-0067">ATP-binding</keyword>
<comment type="catalytic activity">
    <reaction evidence="15">
        <text>L-seryl-[protein] + ATP = O-phospho-L-seryl-[protein] + ADP + H(+)</text>
        <dbReference type="Rhea" id="RHEA:17989"/>
        <dbReference type="Rhea" id="RHEA-COMP:9863"/>
        <dbReference type="Rhea" id="RHEA-COMP:11604"/>
        <dbReference type="ChEBI" id="CHEBI:15378"/>
        <dbReference type="ChEBI" id="CHEBI:29999"/>
        <dbReference type="ChEBI" id="CHEBI:30616"/>
        <dbReference type="ChEBI" id="CHEBI:83421"/>
        <dbReference type="ChEBI" id="CHEBI:456216"/>
        <dbReference type="EC" id="2.7.11.1"/>
    </reaction>
</comment>
<dbReference type="GO" id="GO:0005654">
    <property type="term" value="C:nucleoplasm"/>
    <property type="evidence" value="ECO:0007669"/>
    <property type="project" value="UniProtKB-ARBA"/>
</dbReference>
<dbReference type="FunFam" id="3.30.200.20:FF:000022">
    <property type="entry name" value="Homeodomain-interacting protein kinase 2 isoform 1"/>
    <property type="match status" value="1"/>
</dbReference>
<feature type="region of interest" description="Disordered" evidence="18">
    <location>
        <begin position="900"/>
        <end position="936"/>
    </location>
</feature>
<dbReference type="InterPro" id="IPR017441">
    <property type="entry name" value="Protein_kinase_ATP_BS"/>
</dbReference>
<dbReference type="GO" id="GO:0004713">
    <property type="term" value="F:protein tyrosine kinase activity"/>
    <property type="evidence" value="ECO:0007669"/>
    <property type="project" value="TreeGrafter"/>
</dbReference>
<dbReference type="GO" id="GO:0005737">
    <property type="term" value="C:cytoplasm"/>
    <property type="evidence" value="ECO:0007669"/>
    <property type="project" value="UniProtKB-ARBA"/>
</dbReference>
<keyword evidence="13" id="KW-0539">Nucleus</keyword>
<sequence length="1440" mass="158284">MLEKGDSYSGTLYDNNHSLTTTSLTNHSSTATTSLSSYYHKKRRIGHVIGDLNSEYNANQVGDISSTTSSSRHHLSDSVHVLGLTSFDTNSSYNGHSSIPSSPKHIQQSVPQTGSHHNFVRASTIKLLDSYQQRCSTTKRKLSDLENASTGAVTHSSSSRPTGLVNRNKAHISSSRRPPGLDSTHTRNSNHLLGVQSSTSSAITAPTTSKTSSSNSEGDYQLVQHEVLQSGSNHYEVLEFLGRGTFGQVTKCWKKGTNEIVAIKILKNHPSYARQGQIEVSILHRLSQENADEWNFVRAFECFTHKNHTCLVFEMLEQNLYDFLKQNKFSPLPLKYIRPILQQVLTALLKLKQLGLIHADLKPENIMLCDPVRHPFRVKVIDFGSASHISKAVCSTYLQSRYYRAPEIILGLPFCEAIDMWSLGCVIAELFLGWPLYPGSSEYDQIRYISQTQGLPNEHMLNQATKTTRFFYRETDSNYPFWRLKNPDEHESETNIKSKEARKYIFNCLDDMAQVNVPTDLEGAELLAEKADRREFIDLLKRMLTLDQERRITPGEALNHNFVSLNHLAEYGHCSNVQSSVKMMEVCRRRTVSANANYDHNSNHQMTTIMNNFTSSGNVTLSFNNQLSGLSNTAYQLHPANFYPSAASLTSSQTASRLSNNQSNARAANQYAAAAARAAAVAANSDPFGQYASILCPAGAYQSLNSPAKHVMTMAAAVAGAQAAQSQTVQLQPPLLTQVAGTQQYVPVSVVEQNGRQMLLTNAAVQSGWPTNRQMFAAVPTTWQQFSTAAGGRMQQPTAAVLSDSDAWSRSLVLERTAILPDQTAVLPMEFHDPSVYDHLRNERNLIQQQTTAFSGVGAPWGVVACGQPSTAHQSSHYASNPNLVPAHNASLLAAISSSKRNTGTSLQTKSMKSKEHLSPVKKRVKESSPPKWQDSLLGRHVESGYGGSINLCTSNDNTPNATDENKNLQKASIVRNASLKTHQTITIEDTPSPAVSVITISDSEDSNEQSPLCYKNTAVKLDVTSKPTPMLSQTNSVSTTCASVLALTPEDPDECVPYSGAPSSHNSTPMKSSSAVFDNFRLQSNRGLSHSLSSSAITKNPRIDINCFTLPDSDSEGHHSPLRPLPNFTNSVMSKLIKPEPQKDNSLSSSLTDVSKAHMNHMTNASQKKRLLAKAQQQAHLQNLQNLKQIPQIRIDPHFSIPTQTKQEVVSSEDEDSLTGRVNYLNSQSFYNNSSNRRYNDALNAQYVRHSKLENLEGEKLIKCAVSPNRRANGNCRSGHAGHHHMSGPHLSPVQPMGQSLYLSGSSNGDLYRDYCHPTVYVTSNLSQPYIAQQQKYVIAPNAPQSGPFAQTVGSLPAPPPAHHHHNSTRSNVTTTVGYAPTASHPLPAHIQNIQQTPSTVTAMPLQFAGQAVPPYGYNMSSIAATKAPYQHLYQIFGD</sequence>
<evidence type="ECO:0000256" key="12">
    <source>
        <dbReference type="ARBA" id="ARBA00023163"/>
    </source>
</evidence>
<evidence type="ECO:0000256" key="9">
    <source>
        <dbReference type="ARBA" id="ARBA00022840"/>
    </source>
</evidence>
<evidence type="ECO:0000256" key="10">
    <source>
        <dbReference type="ARBA" id="ARBA00022843"/>
    </source>
</evidence>
<keyword evidence="5" id="KW-0597">Phosphoprotein</keyword>
<comment type="similarity">
    <text evidence="16">Belongs to the protein kinase superfamily. CMGC Ser/Thr protein kinase family. HIPK subfamily.</text>
</comment>
<feature type="binding site" evidence="17">
    <location>
        <position position="264"/>
    </location>
    <ligand>
        <name>ATP</name>
        <dbReference type="ChEBI" id="CHEBI:30616"/>
    </ligand>
</feature>
<dbReference type="PROSITE" id="PS00107">
    <property type="entry name" value="PROTEIN_KINASE_ATP"/>
    <property type="match status" value="1"/>
</dbReference>
<evidence type="ECO:0000256" key="15">
    <source>
        <dbReference type="ARBA" id="ARBA00048679"/>
    </source>
</evidence>
<evidence type="ECO:0000256" key="13">
    <source>
        <dbReference type="ARBA" id="ARBA00023242"/>
    </source>
</evidence>
<dbReference type="GO" id="GO:0004674">
    <property type="term" value="F:protein serine/threonine kinase activity"/>
    <property type="evidence" value="ECO:0007669"/>
    <property type="project" value="UniProtKB-KW"/>
</dbReference>
<evidence type="ECO:0000256" key="17">
    <source>
        <dbReference type="PROSITE-ProRule" id="PRU10141"/>
    </source>
</evidence>
<feature type="compositionally biased region" description="Polar residues" evidence="18">
    <location>
        <begin position="900"/>
        <end position="911"/>
    </location>
</feature>
<dbReference type="OrthoDB" id="10030361at2759"/>
<dbReference type="Pfam" id="PF00069">
    <property type="entry name" value="Pkinase"/>
    <property type="match status" value="1"/>
</dbReference>
<evidence type="ECO:0000256" key="11">
    <source>
        <dbReference type="ARBA" id="ARBA00023015"/>
    </source>
</evidence>
<dbReference type="EC" id="2.7.11.1" evidence="2"/>
<proteinExistence type="inferred from homology"/>
<keyword evidence="4" id="KW-0723">Serine/threonine-protein kinase</keyword>
<feature type="domain" description="Protein kinase" evidence="19">
    <location>
        <begin position="235"/>
        <end position="563"/>
    </location>
</feature>
<evidence type="ECO:0000313" key="20">
    <source>
        <dbReference type="EMBL" id="CAD7643254.1"/>
    </source>
</evidence>
<gene>
    <name evidence="20" type="ORF">ONB1V03_LOCUS4040</name>
</gene>
<dbReference type="PANTHER" id="PTHR24058:SF17">
    <property type="entry name" value="HOMEODOMAIN INTERACTING PROTEIN KINASE, ISOFORM D"/>
    <property type="match status" value="1"/>
</dbReference>
<accession>A0A7R9LLP8</accession>
<evidence type="ECO:0000256" key="16">
    <source>
        <dbReference type="ARBA" id="ARBA00061380"/>
    </source>
</evidence>
<dbReference type="GO" id="GO:0005524">
    <property type="term" value="F:ATP binding"/>
    <property type="evidence" value="ECO:0007669"/>
    <property type="project" value="UniProtKB-UniRule"/>
</dbReference>
<dbReference type="InterPro" id="IPR008271">
    <property type="entry name" value="Ser/Thr_kinase_AS"/>
</dbReference>
<feature type="region of interest" description="Disordered" evidence="18">
    <location>
        <begin position="1277"/>
        <end position="1303"/>
    </location>
</feature>
<dbReference type="PROSITE" id="PS00108">
    <property type="entry name" value="PROTEIN_KINASE_ST"/>
    <property type="match status" value="1"/>
</dbReference>
<dbReference type="InterPro" id="IPR000719">
    <property type="entry name" value="Prot_kinase_dom"/>
</dbReference>
<evidence type="ECO:0000256" key="1">
    <source>
        <dbReference type="ARBA" id="ARBA00004123"/>
    </source>
</evidence>
<dbReference type="FunFam" id="1.10.510.10:FF:000029">
    <property type="entry name" value="Homeodomain-interacting protein kinase 2 isoform 1"/>
    <property type="match status" value="1"/>
</dbReference>
<comment type="subcellular location">
    <subcellularLocation>
        <location evidence="1">Nucleus</location>
    </subcellularLocation>
</comment>
<dbReference type="SMART" id="SM00220">
    <property type="entry name" value="S_TKc"/>
    <property type="match status" value="1"/>
</dbReference>
<evidence type="ECO:0000256" key="2">
    <source>
        <dbReference type="ARBA" id="ARBA00012513"/>
    </source>
</evidence>
<evidence type="ECO:0000259" key="19">
    <source>
        <dbReference type="PROSITE" id="PS50011"/>
    </source>
</evidence>
<feature type="compositionally biased region" description="Low complexity" evidence="18">
    <location>
        <begin position="197"/>
        <end position="216"/>
    </location>
</feature>
<keyword evidence="7 17" id="KW-0547">Nucleotide-binding</keyword>
<dbReference type="CDD" id="cd14211">
    <property type="entry name" value="STKc_HIPK"/>
    <property type="match status" value="1"/>
</dbReference>
<dbReference type="Gene3D" id="3.30.200.20">
    <property type="entry name" value="Phosphorylase Kinase, domain 1"/>
    <property type="match status" value="1"/>
</dbReference>
<keyword evidence="21" id="KW-1185">Reference proteome</keyword>
<dbReference type="Gene3D" id="1.10.510.10">
    <property type="entry name" value="Transferase(Phosphotransferase) domain 1"/>
    <property type="match status" value="1"/>
</dbReference>
<dbReference type="SUPFAM" id="SSF56112">
    <property type="entry name" value="Protein kinase-like (PK-like)"/>
    <property type="match status" value="1"/>
</dbReference>
<feature type="compositionally biased region" description="Polar residues" evidence="18">
    <location>
        <begin position="146"/>
        <end position="161"/>
    </location>
</feature>
<keyword evidence="12" id="KW-0804">Transcription</keyword>
<evidence type="ECO:0000256" key="8">
    <source>
        <dbReference type="ARBA" id="ARBA00022777"/>
    </source>
</evidence>
<dbReference type="EMBL" id="CAJPVJ010001300">
    <property type="protein sequence ID" value="CAG2164488.1"/>
    <property type="molecule type" value="Genomic_DNA"/>
</dbReference>
<evidence type="ECO:0000256" key="4">
    <source>
        <dbReference type="ARBA" id="ARBA00022527"/>
    </source>
</evidence>
<evidence type="ECO:0000256" key="18">
    <source>
        <dbReference type="SAM" id="MobiDB-lite"/>
    </source>
</evidence>
<organism evidence="20">
    <name type="scientific">Oppiella nova</name>
    <dbReference type="NCBI Taxonomy" id="334625"/>
    <lineage>
        <taxon>Eukaryota</taxon>
        <taxon>Metazoa</taxon>
        <taxon>Ecdysozoa</taxon>
        <taxon>Arthropoda</taxon>
        <taxon>Chelicerata</taxon>
        <taxon>Arachnida</taxon>
        <taxon>Acari</taxon>
        <taxon>Acariformes</taxon>
        <taxon>Sarcoptiformes</taxon>
        <taxon>Oribatida</taxon>
        <taxon>Brachypylina</taxon>
        <taxon>Oppioidea</taxon>
        <taxon>Oppiidae</taxon>
        <taxon>Oppiella</taxon>
    </lineage>
</organism>
<evidence type="ECO:0000313" key="21">
    <source>
        <dbReference type="Proteomes" id="UP000728032"/>
    </source>
</evidence>
<comment type="catalytic activity">
    <reaction evidence="14">
        <text>L-threonyl-[protein] + ATP = O-phospho-L-threonyl-[protein] + ADP + H(+)</text>
        <dbReference type="Rhea" id="RHEA:46608"/>
        <dbReference type="Rhea" id="RHEA-COMP:11060"/>
        <dbReference type="Rhea" id="RHEA-COMP:11605"/>
        <dbReference type="ChEBI" id="CHEBI:15378"/>
        <dbReference type="ChEBI" id="CHEBI:30013"/>
        <dbReference type="ChEBI" id="CHEBI:30616"/>
        <dbReference type="ChEBI" id="CHEBI:61977"/>
        <dbReference type="ChEBI" id="CHEBI:456216"/>
        <dbReference type="EC" id="2.7.11.1"/>
    </reaction>
</comment>
<keyword evidence="3" id="KW-1017">Isopeptide bond</keyword>
<dbReference type="InterPro" id="IPR011009">
    <property type="entry name" value="Kinase-like_dom_sf"/>
</dbReference>